<dbReference type="KEGG" id="ttq:NIES37_49940"/>
<reference evidence="1 2" key="1">
    <citation type="submission" date="2017-06" db="EMBL/GenBank/DDBJ databases">
        <title>Genome sequencing of cyanobaciteial culture collection at National Institute for Environmental Studies (NIES).</title>
        <authorList>
            <person name="Hirose Y."/>
            <person name="Shimura Y."/>
            <person name="Fujisawa T."/>
            <person name="Nakamura Y."/>
            <person name="Kawachi M."/>
        </authorList>
    </citation>
    <scope>NUCLEOTIDE SEQUENCE [LARGE SCALE GENOMIC DNA]</scope>
    <source>
        <strain evidence="1 2">NIES-37</strain>
    </source>
</reference>
<evidence type="ECO:0008006" key="3">
    <source>
        <dbReference type="Google" id="ProtNLM"/>
    </source>
</evidence>
<accession>A0A1Z4N5K6</accession>
<gene>
    <name evidence="1" type="ORF">NIES37_49940</name>
</gene>
<organism evidence="1 2">
    <name type="scientific">Tolypothrix tenuis PCC 7101</name>
    <dbReference type="NCBI Taxonomy" id="231146"/>
    <lineage>
        <taxon>Bacteria</taxon>
        <taxon>Bacillati</taxon>
        <taxon>Cyanobacteriota</taxon>
        <taxon>Cyanophyceae</taxon>
        <taxon>Nostocales</taxon>
        <taxon>Tolypothrichaceae</taxon>
        <taxon>Tolypothrix</taxon>
    </lineage>
</organism>
<dbReference type="RefSeq" id="WP_096580273.1">
    <property type="nucleotide sequence ID" value="NZ_CAWNJS010000001.1"/>
</dbReference>
<name>A0A1Z4N5K6_9CYAN</name>
<dbReference type="Pfam" id="PF10722">
    <property type="entry name" value="YbjN"/>
    <property type="match status" value="1"/>
</dbReference>
<protein>
    <recommendedName>
        <fullName evidence="3">YbjN domain-containing protein</fullName>
    </recommendedName>
</protein>
<sequence>MSDSTKRSQTTELVLFNPSVSSLPLQVVDINLIEQDNTLFECRLTFWVDSQLYQQIETESLFNLKSELRGAFNVASFDNDPDIEIEATLQPQLLPQLAEHATDKESAIAYLIACSSPHPLLSTESWFALKVSQNLESGEIGYRTFWAYLNPANLTPDAIANGQFPQAMEQFLKDRNEANLLMAEQAISKVLEEISHDLKNWDETEFLKQTETAISDFFSEVTNALESWVEPNQAFSKTKANSKGKIYQAMLDFFSQEDWEFTKLQGELTLRVACQGKNGQWNCYALANEDQQQFLFYSICPLEVPSLNRSTIAEFIARANYGMAIGNFEFNFDTGEIRCKTSIDVTGDRITSSLIERLVYANVITLDQYLPGILAVIEGKLSPTDAIALVESNTN</sequence>
<dbReference type="Proteomes" id="UP000218785">
    <property type="component" value="Chromosome"/>
</dbReference>
<evidence type="ECO:0000313" key="1">
    <source>
        <dbReference type="EMBL" id="BAZ00996.1"/>
    </source>
</evidence>
<dbReference type="AlphaFoldDB" id="A0A1Z4N5K6"/>
<evidence type="ECO:0000313" key="2">
    <source>
        <dbReference type="Proteomes" id="UP000218785"/>
    </source>
</evidence>
<dbReference type="EMBL" id="AP018248">
    <property type="protein sequence ID" value="BAZ00996.1"/>
    <property type="molecule type" value="Genomic_DNA"/>
</dbReference>
<proteinExistence type="predicted"/>
<keyword evidence="2" id="KW-1185">Reference proteome</keyword>
<dbReference type="InterPro" id="IPR019660">
    <property type="entry name" value="Put_sensory_transdc_reg_YbjN"/>
</dbReference>
<dbReference type="CDD" id="cd17033">
    <property type="entry name" value="DR1245-like"/>
    <property type="match status" value="1"/>
</dbReference>